<reference evidence="3" key="1">
    <citation type="submission" date="2015-01" db="EMBL/GenBank/DDBJ databases">
        <authorList>
            <person name="Manzoor Shahid"/>
            <person name="Zubair Saima"/>
        </authorList>
    </citation>
    <scope>NUCLEOTIDE SEQUENCE [LARGE SCALE GENOMIC DNA]</scope>
    <source>
        <strain evidence="3">V1</strain>
    </source>
</reference>
<keyword evidence="3" id="KW-1185">Reference proteome</keyword>
<sequence>MMFKIIILQKLYNISDDQTEYQINDRLSFMRFLGLELKDKVPDDYIHTRAIIFGFLIV</sequence>
<protein>
    <recommendedName>
        <fullName evidence="1">Transposase InsH N-terminal domain-containing protein</fullName>
    </recommendedName>
</protein>
<dbReference type="EMBL" id="CDNC01000005">
    <property type="protein sequence ID" value="CEM60965.1"/>
    <property type="molecule type" value="Genomic_DNA"/>
</dbReference>
<accession>A0A0B7GVH4</accession>
<dbReference type="Pfam" id="PF05598">
    <property type="entry name" value="DUF772"/>
    <property type="match status" value="1"/>
</dbReference>
<dbReference type="AlphaFoldDB" id="A0A0B7GVH4"/>
<dbReference type="Proteomes" id="UP000042527">
    <property type="component" value="Unassembled WGS sequence"/>
</dbReference>
<feature type="domain" description="Transposase InsH N-terminal" evidence="1">
    <location>
        <begin position="1"/>
        <end position="44"/>
    </location>
</feature>
<dbReference type="RefSeq" id="WP_414820269.1">
    <property type="nucleotide sequence ID" value="NZ_CDNC01000005.1"/>
</dbReference>
<dbReference type="InterPro" id="IPR008490">
    <property type="entry name" value="Transposase_InsH_N"/>
</dbReference>
<proteinExistence type="predicted"/>
<evidence type="ECO:0000259" key="1">
    <source>
        <dbReference type="Pfam" id="PF05598"/>
    </source>
</evidence>
<organism evidence="2 3">
    <name type="scientific">Treponema phagedenis</name>
    <dbReference type="NCBI Taxonomy" id="162"/>
    <lineage>
        <taxon>Bacteria</taxon>
        <taxon>Pseudomonadati</taxon>
        <taxon>Spirochaetota</taxon>
        <taxon>Spirochaetia</taxon>
        <taxon>Spirochaetales</taxon>
        <taxon>Treponemataceae</taxon>
        <taxon>Treponema</taxon>
    </lineage>
</organism>
<gene>
    <name evidence="2" type="ORF">TPHV1_130003</name>
</gene>
<name>A0A0B7GVH4_TREPH</name>
<evidence type="ECO:0000313" key="3">
    <source>
        <dbReference type="Proteomes" id="UP000042527"/>
    </source>
</evidence>
<evidence type="ECO:0000313" key="2">
    <source>
        <dbReference type="EMBL" id="CEM60965.1"/>
    </source>
</evidence>